<keyword evidence="3" id="KW-0645">Protease</keyword>
<evidence type="ECO:0000259" key="2">
    <source>
        <dbReference type="Pfam" id="PF02517"/>
    </source>
</evidence>
<proteinExistence type="predicted"/>
<dbReference type="RefSeq" id="WP_213944634.1">
    <property type="nucleotide sequence ID" value="NZ_JAHCMY010000002.1"/>
</dbReference>
<evidence type="ECO:0000313" key="4">
    <source>
        <dbReference type="Proteomes" id="UP001319104"/>
    </source>
</evidence>
<keyword evidence="3" id="KW-0378">Hydrolase</keyword>
<reference evidence="3 4" key="1">
    <citation type="submission" date="2021-05" db="EMBL/GenBank/DDBJ databases">
        <authorList>
            <person name="Zhang Z.D."/>
            <person name="Osman G."/>
        </authorList>
    </citation>
    <scope>NUCLEOTIDE SEQUENCE [LARGE SCALE GENOMIC DNA]</scope>
    <source>
        <strain evidence="3 4">KCTC 32217</strain>
    </source>
</reference>
<feature type="transmembrane region" description="Helical" evidence="1">
    <location>
        <begin position="42"/>
        <end position="62"/>
    </location>
</feature>
<feature type="transmembrane region" description="Helical" evidence="1">
    <location>
        <begin position="83"/>
        <end position="105"/>
    </location>
</feature>
<gene>
    <name evidence="3" type="ORF">KI659_06970</name>
</gene>
<feature type="transmembrane region" description="Helical" evidence="1">
    <location>
        <begin position="209"/>
        <end position="229"/>
    </location>
</feature>
<keyword evidence="1" id="KW-1133">Transmembrane helix</keyword>
<dbReference type="InterPro" id="IPR003675">
    <property type="entry name" value="Rce1/LyrA-like_dom"/>
</dbReference>
<protein>
    <submittedName>
        <fullName evidence="3">CPBP family intramembrane metalloprotease</fullName>
    </submittedName>
</protein>
<dbReference type="GO" id="GO:0008237">
    <property type="term" value="F:metallopeptidase activity"/>
    <property type="evidence" value="ECO:0007669"/>
    <property type="project" value="UniProtKB-KW"/>
</dbReference>
<dbReference type="EMBL" id="JAHCMY010000002">
    <property type="protein sequence ID" value="MBS9523759.1"/>
    <property type="molecule type" value="Genomic_DNA"/>
</dbReference>
<accession>A0AAP2G0Z8</accession>
<evidence type="ECO:0000256" key="1">
    <source>
        <dbReference type="SAM" id="Phobius"/>
    </source>
</evidence>
<dbReference type="Pfam" id="PF02517">
    <property type="entry name" value="Rce1-like"/>
    <property type="match status" value="1"/>
</dbReference>
<feature type="transmembrane region" description="Helical" evidence="1">
    <location>
        <begin position="111"/>
        <end position="138"/>
    </location>
</feature>
<sequence length="230" mass="25864">MSLSVQKEPKGARSKVAPIFVSFQSFLKKPRILEAVPPLSPFNFMLLLGAALVAVVPYGLVLELAGAGQFDHVIEEMLRDHKVLVMVAVIILAPLLEETAFRYHLSLKRGAFVWGLVLSLMLAAEIWWLAAILALYFISLFVMVSLKKDVPLHLVVYVSAILFGLVHMDNFREFDWVSNFYWVPFLVGIQFALGLLLGFIRLHYGMWKAIYFHAAYNAVLVIPAVVFGLD</sequence>
<dbReference type="Proteomes" id="UP001319104">
    <property type="component" value="Unassembled WGS sequence"/>
</dbReference>
<organism evidence="3 4">
    <name type="scientific">Litoribacter ruber</name>
    <dbReference type="NCBI Taxonomy" id="702568"/>
    <lineage>
        <taxon>Bacteria</taxon>
        <taxon>Pseudomonadati</taxon>
        <taxon>Bacteroidota</taxon>
        <taxon>Cytophagia</taxon>
        <taxon>Cytophagales</taxon>
        <taxon>Cyclobacteriaceae</taxon>
        <taxon>Litoribacter</taxon>
    </lineage>
</organism>
<dbReference type="GO" id="GO:0080120">
    <property type="term" value="P:CAAX-box protein maturation"/>
    <property type="evidence" value="ECO:0007669"/>
    <property type="project" value="UniProtKB-ARBA"/>
</dbReference>
<keyword evidence="4" id="KW-1185">Reference proteome</keyword>
<feature type="transmembrane region" description="Helical" evidence="1">
    <location>
        <begin position="150"/>
        <end position="168"/>
    </location>
</feature>
<dbReference type="AlphaFoldDB" id="A0AAP2G0Z8"/>
<dbReference type="GO" id="GO:0004175">
    <property type="term" value="F:endopeptidase activity"/>
    <property type="evidence" value="ECO:0007669"/>
    <property type="project" value="UniProtKB-ARBA"/>
</dbReference>
<feature type="transmembrane region" description="Helical" evidence="1">
    <location>
        <begin position="180"/>
        <end position="202"/>
    </location>
</feature>
<keyword evidence="3" id="KW-0482">Metalloprotease</keyword>
<comment type="caution">
    <text evidence="3">The sequence shown here is derived from an EMBL/GenBank/DDBJ whole genome shotgun (WGS) entry which is preliminary data.</text>
</comment>
<feature type="domain" description="CAAX prenyl protease 2/Lysostaphin resistance protein A-like" evidence="2">
    <location>
        <begin position="82"/>
        <end position="219"/>
    </location>
</feature>
<keyword evidence="1" id="KW-0812">Transmembrane</keyword>
<name>A0AAP2G0Z8_9BACT</name>
<keyword evidence="1" id="KW-0472">Membrane</keyword>
<evidence type="ECO:0000313" key="3">
    <source>
        <dbReference type="EMBL" id="MBS9523759.1"/>
    </source>
</evidence>